<reference evidence="3 4" key="1">
    <citation type="submission" date="2018-05" db="EMBL/GenBank/DDBJ databases">
        <title>Chitinophaga sp. nov., isolated from rhizosphere soil of Alhagi.</title>
        <authorList>
            <person name="Liu Y."/>
        </authorList>
    </citation>
    <scope>NUCLEOTIDE SEQUENCE [LARGE SCALE GENOMIC DNA]</scope>
    <source>
        <strain evidence="3 4">T22</strain>
    </source>
</reference>
<protein>
    <submittedName>
        <fullName evidence="3">Gluconolactonase</fullName>
    </submittedName>
</protein>
<evidence type="ECO:0000313" key="4">
    <source>
        <dbReference type="Proteomes" id="UP000246099"/>
    </source>
</evidence>
<organism evidence="3 4">
    <name type="scientific">Chitinophaga alhagiae</name>
    <dbReference type="NCBI Taxonomy" id="2203219"/>
    <lineage>
        <taxon>Bacteria</taxon>
        <taxon>Pseudomonadati</taxon>
        <taxon>Bacteroidota</taxon>
        <taxon>Chitinophagia</taxon>
        <taxon>Chitinophagales</taxon>
        <taxon>Chitinophagaceae</taxon>
        <taxon>Chitinophaga</taxon>
    </lineage>
</organism>
<evidence type="ECO:0000259" key="2">
    <source>
        <dbReference type="Pfam" id="PF05448"/>
    </source>
</evidence>
<sequence>MKLSFIILFLLTGMHLSAQQSDPIRHGLEQQAAQAFHAHTLPRTAAAWKQQRAALYQKIMRHSGAVTNHTLPPDMRETQRLTMQGYTIRSIYFQTRPGVYATASLYVPDGDGPFPAVVLTHGHWQGGRNSDLFQSVAQQLAMHGYVCLSMDAWGAGERTTIHGEHEYHGACLGASLMNIGTSLMGMQISDNIRAVDLLCSLPYVDAKRIGATGASGGGNQAMWLAAMDERIRAALPVVSVGTFESYIMNSNCICELLPGGLTFTEEAGVLAMVAPRGLKLFNALKDNNRAFAPAQMQRSYAGAQQIFTLLKAPDQLQYQLFDTTHGYWPEMQAAMLGWFDLQLKGQGTGAPVVTKPLALQPAEKLMTFPAGKRDTLVATTAAYCRQQGLLLKRTFRPNGHEKQALRKVLLLPPAGGIKNAVRTGSAGGWDSISITAGNNEITYLLHRAPRNGSHQYIVVAGGAVPENTTAGIVMVDLWGTGRGRSAAATAIDGKLPAFHTTSRSLLWLGNTVMGKWVDQLQLVHAWLRRQGATHITTSGAGEAGLAALFHAAVYDNVQAVTVQSGPVSYLFDNPAGVDHFNMAAYLPGILQWGDVSMAAALSSADITFEAPVSMSGRAIAGAELEQYRQEFEKLKKKGTVKFLEKM</sequence>
<feature type="chain" id="PRO_5045390556" evidence="1">
    <location>
        <begin position="19"/>
        <end position="646"/>
    </location>
</feature>
<keyword evidence="4" id="KW-1185">Reference proteome</keyword>
<proteinExistence type="predicted"/>
<dbReference type="InterPro" id="IPR029058">
    <property type="entry name" value="AB_hydrolase_fold"/>
</dbReference>
<name>A0ABN5LV80_9BACT</name>
<dbReference type="PANTHER" id="PTHR22946">
    <property type="entry name" value="DIENELACTONE HYDROLASE DOMAIN-CONTAINING PROTEIN-RELATED"/>
    <property type="match status" value="1"/>
</dbReference>
<accession>A0ABN5LV80</accession>
<dbReference type="Pfam" id="PF05448">
    <property type="entry name" value="AXE1"/>
    <property type="match status" value="1"/>
</dbReference>
<dbReference type="RefSeq" id="WP_119078313.1">
    <property type="nucleotide sequence ID" value="NZ_CP029600.1"/>
</dbReference>
<evidence type="ECO:0000313" key="3">
    <source>
        <dbReference type="EMBL" id="AWO02108.1"/>
    </source>
</evidence>
<evidence type="ECO:0000256" key="1">
    <source>
        <dbReference type="SAM" id="SignalP"/>
    </source>
</evidence>
<dbReference type="Gene3D" id="3.40.50.1820">
    <property type="entry name" value="alpha/beta hydrolase"/>
    <property type="match status" value="2"/>
</dbReference>
<dbReference type="SUPFAM" id="SSF53474">
    <property type="entry name" value="alpha/beta-Hydrolases"/>
    <property type="match status" value="2"/>
</dbReference>
<dbReference type="PANTHER" id="PTHR22946:SF8">
    <property type="entry name" value="ACETYL XYLAN ESTERASE DOMAIN-CONTAINING PROTEIN"/>
    <property type="match status" value="1"/>
</dbReference>
<dbReference type="EMBL" id="CP029600">
    <property type="protein sequence ID" value="AWO02108.1"/>
    <property type="molecule type" value="Genomic_DNA"/>
</dbReference>
<dbReference type="InterPro" id="IPR008391">
    <property type="entry name" value="AXE1_dom"/>
</dbReference>
<keyword evidence="1" id="KW-0732">Signal</keyword>
<feature type="signal peptide" evidence="1">
    <location>
        <begin position="1"/>
        <end position="18"/>
    </location>
</feature>
<dbReference type="Proteomes" id="UP000246099">
    <property type="component" value="Chromosome"/>
</dbReference>
<dbReference type="InterPro" id="IPR050261">
    <property type="entry name" value="FrsA_esterase"/>
</dbReference>
<feature type="domain" description="Acetyl xylan esterase" evidence="2">
    <location>
        <begin position="87"/>
        <end position="238"/>
    </location>
</feature>
<gene>
    <name evidence="3" type="ORF">DLD77_10580</name>
</gene>